<reference evidence="6 7" key="1">
    <citation type="submission" date="2020-08" db="EMBL/GenBank/DDBJ databases">
        <title>Genome sequence of Rhodobacteraceae bacterium Lw-13e.</title>
        <authorList>
            <person name="Poehlein A."/>
            <person name="Wolter L."/>
            <person name="Daniel R."/>
            <person name="Brinkhoff T."/>
        </authorList>
    </citation>
    <scope>NUCLEOTIDE SEQUENCE [LARGE SCALE GENOMIC DNA]</scope>
    <source>
        <strain evidence="6 7">Lw-13e</strain>
    </source>
</reference>
<dbReference type="Gene3D" id="3.30.565.10">
    <property type="entry name" value="Histidine kinase-like ATPase, C-terminal domain"/>
    <property type="match status" value="1"/>
</dbReference>
<feature type="transmembrane region" description="Helical" evidence="5">
    <location>
        <begin position="196"/>
        <end position="219"/>
    </location>
</feature>
<feature type="compositionally biased region" description="Polar residues" evidence="4">
    <location>
        <begin position="532"/>
        <end position="543"/>
    </location>
</feature>
<proteinExistence type="predicted"/>
<dbReference type="SUPFAM" id="SSF52172">
    <property type="entry name" value="CheY-like"/>
    <property type="match status" value="1"/>
</dbReference>
<dbReference type="SMART" id="SM00448">
    <property type="entry name" value="REC"/>
    <property type="match status" value="1"/>
</dbReference>
<keyword evidence="6" id="KW-0418">Kinase</keyword>
<dbReference type="PROSITE" id="PS50109">
    <property type="entry name" value="HIS_KIN"/>
    <property type="match status" value="1"/>
</dbReference>
<dbReference type="AlphaFoldDB" id="A0A418SJZ6"/>
<keyword evidence="5" id="KW-0472">Membrane</keyword>
<dbReference type="PRINTS" id="PR00344">
    <property type="entry name" value="BCTRLSENSOR"/>
</dbReference>
<evidence type="ECO:0000256" key="3">
    <source>
        <dbReference type="ARBA" id="ARBA00022553"/>
    </source>
</evidence>
<dbReference type="InterPro" id="IPR036890">
    <property type="entry name" value="HATPase_C_sf"/>
</dbReference>
<dbReference type="InterPro" id="IPR004358">
    <property type="entry name" value="Sig_transdc_His_kin-like_C"/>
</dbReference>
<keyword evidence="6" id="KW-0808">Transferase</keyword>
<protein>
    <recommendedName>
        <fullName evidence="2">histidine kinase</fullName>
        <ecNumber evidence="2">2.7.13.3</ecNumber>
    </recommendedName>
</protein>
<dbReference type="Pfam" id="PF02518">
    <property type="entry name" value="HATPase_c"/>
    <property type="match status" value="1"/>
</dbReference>
<organism evidence="6 7">
    <name type="scientific">Pseudooceanicola algae</name>
    <dbReference type="NCBI Taxonomy" id="1537215"/>
    <lineage>
        <taxon>Bacteria</taxon>
        <taxon>Pseudomonadati</taxon>
        <taxon>Pseudomonadota</taxon>
        <taxon>Alphaproteobacteria</taxon>
        <taxon>Rhodobacterales</taxon>
        <taxon>Paracoccaceae</taxon>
        <taxon>Pseudooceanicola</taxon>
    </lineage>
</organism>
<dbReference type="OrthoDB" id="9796100at2"/>
<keyword evidence="7" id="KW-1185">Reference proteome</keyword>
<evidence type="ECO:0000313" key="7">
    <source>
        <dbReference type="Proteomes" id="UP000283786"/>
    </source>
</evidence>
<dbReference type="EMBL" id="CP060436">
    <property type="protein sequence ID" value="QPM92241.1"/>
    <property type="molecule type" value="Genomic_DNA"/>
</dbReference>
<dbReference type="PANTHER" id="PTHR43065:SF42">
    <property type="entry name" value="TWO-COMPONENT SENSOR PPRA"/>
    <property type="match status" value="1"/>
</dbReference>
<dbReference type="InterPro" id="IPR001789">
    <property type="entry name" value="Sig_transdc_resp-reg_receiver"/>
</dbReference>
<dbReference type="SMART" id="SM00388">
    <property type="entry name" value="HisKA"/>
    <property type="match status" value="1"/>
</dbReference>
<dbReference type="InterPro" id="IPR005467">
    <property type="entry name" value="His_kinase_dom"/>
</dbReference>
<dbReference type="PROSITE" id="PS50110">
    <property type="entry name" value="RESPONSE_REGULATORY"/>
    <property type="match status" value="1"/>
</dbReference>
<feature type="transmembrane region" description="Helical" evidence="5">
    <location>
        <begin position="24"/>
        <end position="46"/>
    </location>
</feature>
<dbReference type="InterPro" id="IPR036097">
    <property type="entry name" value="HisK_dim/P_sf"/>
</dbReference>
<dbReference type="InterPro" id="IPR011006">
    <property type="entry name" value="CheY-like_superfamily"/>
</dbReference>
<dbReference type="InterPro" id="IPR003594">
    <property type="entry name" value="HATPase_dom"/>
</dbReference>
<accession>A0A418SJZ6</accession>
<feature type="region of interest" description="Disordered" evidence="4">
    <location>
        <begin position="483"/>
        <end position="546"/>
    </location>
</feature>
<evidence type="ECO:0000313" key="6">
    <source>
        <dbReference type="EMBL" id="QPM92241.1"/>
    </source>
</evidence>
<dbReference type="GO" id="GO:0000155">
    <property type="term" value="F:phosphorelay sensor kinase activity"/>
    <property type="evidence" value="ECO:0007669"/>
    <property type="project" value="InterPro"/>
</dbReference>
<feature type="compositionally biased region" description="Polar residues" evidence="4">
    <location>
        <begin position="509"/>
        <end position="521"/>
    </location>
</feature>
<dbReference type="SMART" id="SM00387">
    <property type="entry name" value="HATPase_c"/>
    <property type="match status" value="1"/>
</dbReference>
<dbReference type="Proteomes" id="UP000283786">
    <property type="component" value="Chromosome"/>
</dbReference>
<name>A0A418SJZ6_9RHOB</name>
<keyword evidence="5" id="KW-1133">Transmembrane helix</keyword>
<dbReference type="SUPFAM" id="SSF55874">
    <property type="entry name" value="ATPase domain of HSP90 chaperone/DNA topoisomerase II/histidine kinase"/>
    <property type="match status" value="1"/>
</dbReference>
<keyword evidence="5" id="KW-0812">Transmembrane</keyword>
<comment type="catalytic activity">
    <reaction evidence="1">
        <text>ATP + protein L-histidine = ADP + protein N-phospho-L-histidine.</text>
        <dbReference type="EC" id="2.7.13.3"/>
    </reaction>
</comment>
<sequence>MNKQPGGPERDLKETARLVLEKSWVRMGMLAFAVICMLAIPGLTLIGKSQQSEADIAASGLPGALQRLERTLGYNGFVHNFKNAVLRPDEPAYFEAAAQNYQDAITTLSQIEAMGQAIGKEFNVSNLISTLGIYRENLDTAQAAAAAGASIREVDALVRTPDEAATRDLDHLHRSVTNGLNDWLAKDLSQSRLQMAGLSALLFLVAVVLLMFLVSIYLARRERDRQSVELHDRLASLGQLTSGIAHDVNNLLATIYYAVDLTMAETIPDTSRKFLTSAQRAVERGQNLTARLLAFSRPQPGNAKTIEVSTLFRAVKELAEPQLGDSIRLRLSEEEVGLTLHCDQAQLENALLNLILNSRDALQLSGTGNTITLDARRHKSGQLTHTAAHKVIHPVAEENGLQPLRASDTGYLLLSLRDDGPGMPPEVRKRALEPFFTTKASQSGSGLGLSIVYGFAQSAGGDMQISSAPGEGTEVQLLLPCGQERPASDGASATDRAPGRAMPPLANRGNAQGTNRTSLNAGTGIGPVTGQAAPQVQSQSNSPVPGLDTDTGADEVRATVLLAEDEPGLRDLLVATLERKGFEVIAAENGINALKLATMGPKIDLLLTDIVMPGGVDGFELARSLRESFPDLPVLYLTGNAGPHLSSGIAVHAPVLRKPCPPDRLFEAIGKALTNRFPTIPRTAEA</sequence>
<dbReference type="Gene3D" id="1.10.287.130">
    <property type="match status" value="1"/>
</dbReference>
<gene>
    <name evidence="6" type="primary">rcsC_8</name>
    <name evidence="6" type="ORF">PSAL_035050</name>
</gene>
<evidence type="ECO:0000256" key="5">
    <source>
        <dbReference type="SAM" id="Phobius"/>
    </source>
</evidence>
<dbReference type="PANTHER" id="PTHR43065">
    <property type="entry name" value="SENSOR HISTIDINE KINASE"/>
    <property type="match status" value="1"/>
</dbReference>
<evidence type="ECO:0000256" key="2">
    <source>
        <dbReference type="ARBA" id="ARBA00012438"/>
    </source>
</evidence>
<dbReference type="Gene3D" id="3.40.50.2300">
    <property type="match status" value="1"/>
</dbReference>
<evidence type="ECO:0000256" key="1">
    <source>
        <dbReference type="ARBA" id="ARBA00000085"/>
    </source>
</evidence>
<dbReference type="KEGG" id="palw:PSAL_035050"/>
<evidence type="ECO:0000256" key="4">
    <source>
        <dbReference type="SAM" id="MobiDB-lite"/>
    </source>
</evidence>
<keyword evidence="3" id="KW-0597">Phosphoprotein</keyword>
<dbReference type="Pfam" id="PF00512">
    <property type="entry name" value="HisKA"/>
    <property type="match status" value="1"/>
</dbReference>
<dbReference type="SUPFAM" id="SSF47384">
    <property type="entry name" value="Homodimeric domain of signal transducing histidine kinase"/>
    <property type="match status" value="1"/>
</dbReference>
<dbReference type="RefSeq" id="WP_119838046.1">
    <property type="nucleotide sequence ID" value="NZ_CP060436.1"/>
</dbReference>
<dbReference type="Pfam" id="PF00072">
    <property type="entry name" value="Response_reg"/>
    <property type="match status" value="1"/>
</dbReference>
<dbReference type="InterPro" id="IPR003661">
    <property type="entry name" value="HisK_dim/P_dom"/>
</dbReference>
<dbReference type="EC" id="2.7.13.3" evidence="2"/>